<gene>
    <name evidence="1" type="ORF">GCM10010102_45260</name>
</gene>
<evidence type="ECO:0000313" key="2">
    <source>
        <dbReference type="Proteomes" id="UP000655589"/>
    </source>
</evidence>
<reference evidence="1" key="2">
    <citation type="submission" date="2020-09" db="EMBL/GenBank/DDBJ databases">
        <authorList>
            <person name="Sun Q."/>
            <person name="Ohkuma M."/>
        </authorList>
    </citation>
    <scope>NUCLEOTIDE SEQUENCE</scope>
    <source>
        <strain evidence="1">JCM 3051</strain>
    </source>
</reference>
<evidence type="ECO:0000313" key="1">
    <source>
        <dbReference type="EMBL" id="GGM44786.1"/>
    </source>
</evidence>
<proteinExistence type="predicted"/>
<dbReference type="RefSeq" id="WP_171102672.1">
    <property type="nucleotide sequence ID" value="NZ_BMPT01000034.1"/>
</dbReference>
<comment type="caution">
    <text evidence="1">The sequence shown here is derived from an EMBL/GenBank/DDBJ whole genome shotgun (WGS) entry which is preliminary data.</text>
</comment>
<reference evidence="1" key="1">
    <citation type="journal article" date="2014" name="Int. J. Syst. Evol. Microbiol.">
        <title>Complete genome sequence of Corynebacterium casei LMG S-19264T (=DSM 44701T), isolated from a smear-ripened cheese.</title>
        <authorList>
            <consortium name="US DOE Joint Genome Institute (JGI-PGF)"/>
            <person name="Walter F."/>
            <person name="Albersmeier A."/>
            <person name="Kalinowski J."/>
            <person name="Ruckert C."/>
        </authorList>
    </citation>
    <scope>NUCLEOTIDE SEQUENCE</scope>
    <source>
        <strain evidence="1">JCM 3051</strain>
    </source>
</reference>
<sequence>MDAMTAGLSGAVAGAGALLAEVGEARVKWVEVFRDRLVVHPERMSEGADIAADLGVMACTDYPATRPGFTVWSGRWRGLDLFVYAELRGASRAVRAWPA</sequence>
<keyword evidence="2" id="KW-1185">Reference proteome</keyword>
<protein>
    <submittedName>
        <fullName evidence="1">Uncharacterized protein</fullName>
    </submittedName>
</protein>
<organism evidence="1 2">
    <name type="scientific">Promicromonospora citrea</name>
    <dbReference type="NCBI Taxonomy" id="43677"/>
    <lineage>
        <taxon>Bacteria</taxon>
        <taxon>Bacillati</taxon>
        <taxon>Actinomycetota</taxon>
        <taxon>Actinomycetes</taxon>
        <taxon>Micrococcales</taxon>
        <taxon>Promicromonosporaceae</taxon>
        <taxon>Promicromonospora</taxon>
    </lineage>
</organism>
<accession>A0A8H9GR65</accession>
<dbReference type="EMBL" id="BMPT01000034">
    <property type="protein sequence ID" value="GGM44786.1"/>
    <property type="molecule type" value="Genomic_DNA"/>
</dbReference>
<dbReference type="Proteomes" id="UP000655589">
    <property type="component" value="Unassembled WGS sequence"/>
</dbReference>
<dbReference type="AlphaFoldDB" id="A0A8H9GR65"/>
<name>A0A8H9GR65_9MICO</name>